<name>A0A0E9RG30_ANGAN</name>
<dbReference type="AlphaFoldDB" id="A0A0E9RG30"/>
<sequence length="50" mass="5925">MLHRRETFIYNFLCSLNFIEASDLFSCKILITFHPSSFHAFGRAVKHSKY</sequence>
<accession>A0A0E9RG30</accession>
<reference evidence="1" key="2">
    <citation type="journal article" date="2015" name="Fish Shellfish Immunol.">
        <title>Early steps in the European eel (Anguilla anguilla)-Vibrio vulnificus interaction in the gills: Role of the RtxA13 toxin.</title>
        <authorList>
            <person name="Callol A."/>
            <person name="Pajuelo D."/>
            <person name="Ebbesson L."/>
            <person name="Teles M."/>
            <person name="MacKenzie S."/>
            <person name="Amaro C."/>
        </authorList>
    </citation>
    <scope>NUCLEOTIDE SEQUENCE</scope>
</reference>
<evidence type="ECO:0000313" key="1">
    <source>
        <dbReference type="EMBL" id="JAH28101.1"/>
    </source>
</evidence>
<reference evidence="1" key="1">
    <citation type="submission" date="2014-11" db="EMBL/GenBank/DDBJ databases">
        <authorList>
            <person name="Amaro Gonzalez C."/>
        </authorList>
    </citation>
    <scope>NUCLEOTIDE SEQUENCE</scope>
</reference>
<dbReference type="EMBL" id="GBXM01080476">
    <property type="protein sequence ID" value="JAH28101.1"/>
    <property type="molecule type" value="Transcribed_RNA"/>
</dbReference>
<organism evidence="1">
    <name type="scientific">Anguilla anguilla</name>
    <name type="common">European freshwater eel</name>
    <name type="synonym">Muraena anguilla</name>
    <dbReference type="NCBI Taxonomy" id="7936"/>
    <lineage>
        <taxon>Eukaryota</taxon>
        <taxon>Metazoa</taxon>
        <taxon>Chordata</taxon>
        <taxon>Craniata</taxon>
        <taxon>Vertebrata</taxon>
        <taxon>Euteleostomi</taxon>
        <taxon>Actinopterygii</taxon>
        <taxon>Neopterygii</taxon>
        <taxon>Teleostei</taxon>
        <taxon>Anguilliformes</taxon>
        <taxon>Anguillidae</taxon>
        <taxon>Anguilla</taxon>
    </lineage>
</organism>
<proteinExistence type="predicted"/>
<protein>
    <submittedName>
        <fullName evidence="1">Uncharacterized protein</fullName>
    </submittedName>
</protein>